<reference evidence="2" key="1">
    <citation type="submission" date="2020-10" db="EMBL/GenBank/DDBJ databases">
        <authorList>
            <person name="Gilroy R."/>
        </authorList>
    </citation>
    <scope>NUCLEOTIDE SEQUENCE</scope>
    <source>
        <strain evidence="2">4920</strain>
    </source>
</reference>
<dbReference type="InterPro" id="IPR008875">
    <property type="entry name" value="TraX"/>
</dbReference>
<proteinExistence type="predicted"/>
<keyword evidence="1" id="KW-0472">Membrane</keyword>
<comment type="caution">
    <text evidence="2">The sequence shown here is derived from an EMBL/GenBank/DDBJ whole genome shotgun (WGS) entry which is preliminary data.</text>
</comment>
<dbReference type="Proteomes" id="UP000886743">
    <property type="component" value="Unassembled WGS sequence"/>
</dbReference>
<dbReference type="EMBL" id="DVOF01000220">
    <property type="protein sequence ID" value="HIV03386.1"/>
    <property type="molecule type" value="Genomic_DNA"/>
</dbReference>
<keyword evidence="1" id="KW-0812">Transmembrane</keyword>
<dbReference type="Pfam" id="PF05857">
    <property type="entry name" value="TraX"/>
    <property type="match status" value="1"/>
</dbReference>
<feature type="transmembrane region" description="Helical" evidence="1">
    <location>
        <begin position="210"/>
        <end position="228"/>
    </location>
</feature>
<protein>
    <submittedName>
        <fullName evidence="2">Conjugal transfer protein TraX</fullName>
    </submittedName>
</protein>
<organism evidence="2 3">
    <name type="scientific">Candidatus Aphodoplasma excrementigallinarum</name>
    <dbReference type="NCBI Taxonomy" id="2840673"/>
    <lineage>
        <taxon>Bacteria</taxon>
        <taxon>Bacillati</taxon>
        <taxon>Bacillota</taxon>
        <taxon>Clostridia</taxon>
        <taxon>Eubacteriales</taxon>
        <taxon>Candidatus Aphodoplasma</taxon>
    </lineage>
</organism>
<gene>
    <name evidence="2" type="ORF">IAC74_07405</name>
</gene>
<feature type="transmembrane region" description="Helical" evidence="1">
    <location>
        <begin position="69"/>
        <end position="95"/>
    </location>
</feature>
<evidence type="ECO:0000256" key="1">
    <source>
        <dbReference type="SAM" id="Phobius"/>
    </source>
</evidence>
<name>A0A9D1T159_9FIRM</name>
<feature type="transmembrane region" description="Helical" evidence="1">
    <location>
        <begin position="178"/>
        <end position="198"/>
    </location>
</feature>
<sequence>MTKQGFGISAFWLKMIAIAAMTVDHIGYLFFPGVGWMRMVGRLTFPIMAFLIAEGYRHTHDLRRYETRLFVFALISILPFYLAFGWVGNVCFTLLCGLLALDCAARLERAWQKAAAVAAFMVLSLPCDWGFAGVLAIYLFGRVENKRLGAACGVAALLLVGSLKDQCLAAILGPGVYAPMRFEIMCAMLLAIPVLMLYNGSRGRSMKYWFYVYYPLHLAVLGLIARITG</sequence>
<feature type="transmembrane region" description="Helical" evidence="1">
    <location>
        <begin position="37"/>
        <end position="57"/>
    </location>
</feature>
<feature type="transmembrane region" description="Helical" evidence="1">
    <location>
        <begin position="148"/>
        <end position="172"/>
    </location>
</feature>
<feature type="transmembrane region" description="Helical" evidence="1">
    <location>
        <begin position="12"/>
        <end position="31"/>
    </location>
</feature>
<keyword evidence="1" id="KW-1133">Transmembrane helix</keyword>
<evidence type="ECO:0000313" key="3">
    <source>
        <dbReference type="Proteomes" id="UP000886743"/>
    </source>
</evidence>
<feature type="transmembrane region" description="Helical" evidence="1">
    <location>
        <begin position="115"/>
        <end position="141"/>
    </location>
</feature>
<evidence type="ECO:0000313" key="2">
    <source>
        <dbReference type="EMBL" id="HIV03386.1"/>
    </source>
</evidence>
<dbReference type="AlphaFoldDB" id="A0A9D1T159"/>
<reference evidence="2" key="2">
    <citation type="journal article" date="2021" name="PeerJ">
        <title>Extensive microbial diversity within the chicken gut microbiome revealed by metagenomics and culture.</title>
        <authorList>
            <person name="Gilroy R."/>
            <person name="Ravi A."/>
            <person name="Getino M."/>
            <person name="Pursley I."/>
            <person name="Horton D.L."/>
            <person name="Alikhan N.F."/>
            <person name="Baker D."/>
            <person name="Gharbi K."/>
            <person name="Hall N."/>
            <person name="Watson M."/>
            <person name="Adriaenssens E.M."/>
            <person name="Foster-Nyarko E."/>
            <person name="Jarju S."/>
            <person name="Secka A."/>
            <person name="Antonio M."/>
            <person name="Oren A."/>
            <person name="Chaudhuri R.R."/>
            <person name="La Ragione R."/>
            <person name="Hildebrand F."/>
            <person name="Pallen M.J."/>
        </authorList>
    </citation>
    <scope>NUCLEOTIDE SEQUENCE</scope>
    <source>
        <strain evidence="2">4920</strain>
    </source>
</reference>
<accession>A0A9D1T159</accession>